<reference evidence="14 15" key="1">
    <citation type="submission" date="2024-03" db="EMBL/GenBank/DDBJ databases">
        <authorList>
            <person name="Brejova B."/>
        </authorList>
    </citation>
    <scope>NUCLEOTIDE SEQUENCE [LARGE SCALE GENOMIC DNA]</scope>
    <source>
        <strain evidence="14 15">CBS 14171</strain>
    </source>
</reference>
<dbReference type="GeneID" id="92208402"/>
<gene>
    <name evidence="14" type="ORF">LODBEIA_P32060</name>
</gene>
<keyword evidence="3" id="KW-0378">Hydrolase</keyword>
<evidence type="ECO:0000256" key="9">
    <source>
        <dbReference type="PROSITE-ProRule" id="PRU00552"/>
    </source>
</evidence>
<dbReference type="EMBL" id="OZ022408">
    <property type="protein sequence ID" value="CAK9438982.1"/>
    <property type="molecule type" value="Genomic_DNA"/>
</dbReference>
<feature type="domain" description="DEAD-box RNA helicase Q" evidence="13">
    <location>
        <begin position="314"/>
        <end position="343"/>
    </location>
</feature>
<feature type="domain" description="Helicase ATP-binding" evidence="11">
    <location>
        <begin position="346"/>
        <end position="525"/>
    </location>
</feature>
<evidence type="ECO:0000256" key="7">
    <source>
        <dbReference type="ARBA" id="ARBA00038511"/>
    </source>
</evidence>
<dbReference type="InterPro" id="IPR001650">
    <property type="entry name" value="Helicase_C-like"/>
</dbReference>
<feature type="compositionally biased region" description="Basic and acidic residues" evidence="10">
    <location>
        <begin position="15"/>
        <end position="44"/>
    </location>
</feature>
<keyword evidence="6" id="KW-0507">mRNA processing</keyword>
<comment type="catalytic activity">
    <reaction evidence="8">
        <text>ATP + H2O = ADP + phosphate + H(+)</text>
        <dbReference type="Rhea" id="RHEA:13065"/>
        <dbReference type="ChEBI" id="CHEBI:15377"/>
        <dbReference type="ChEBI" id="CHEBI:15378"/>
        <dbReference type="ChEBI" id="CHEBI:30616"/>
        <dbReference type="ChEBI" id="CHEBI:43474"/>
        <dbReference type="ChEBI" id="CHEBI:456216"/>
        <dbReference type="EC" id="3.6.4.13"/>
    </reaction>
</comment>
<evidence type="ECO:0000256" key="2">
    <source>
        <dbReference type="ARBA" id="ARBA00022741"/>
    </source>
</evidence>
<feature type="short sequence motif" description="Q motif" evidence="9">
    <location>
        <begin position="314"/>
        <end position="343"/>
    </location>
</feature>
<evidence type="ECO:0000256" key="6">
    <source>
        <dbReference type="ARBA" id="ARBA00023187"/>
    </source>
</evidence>
<evidence type="ECO:0000256" key="3">
    <source>
        <dbReference type="ARBA" id="ARBA00022801"/>
    </source>
</evidence>
<dbReference type="SUPFAM" id="SSF52540">
    <property type="entry name" value="P-loop containing nucleoside triphosphate hydrolases"/>
    <property type="match status" value="2"/>
</dbReference>
<dbReference type="PROSITE" id="PS51192">
    <property type="entry name" value="HELICASE_ATP_BIND_1"/>
    <property type="match status" value="1"/>
</dbReference>
<evidence type="ECO:0000256" key="5">
    <source>
        <dbReference type="ARBA" id="ARBA00022840"/>
    </source>
</evidence>
<feature type="compositionally biased region" description="Polar residues" evidence="10">
    <location>
        <begin position="1"/>
        <end position="14"/>
    </location>
</feature>
<keyword evidence="2" id="KW-0547">Nucleotide-binding</keyword>
<name>A0ABP0ZLF6_9ASCO</name>
<sequence>MSSGSQFGRVTNNPRDNDEKQRLRREKLAALREKKQQQEQKQKEQQQQQPEQKQENGNLAGKSKTAEESLRLKDLEEKQRQRQQRLEEWKKSRSKKEEGSVAGDGKRQKAGIALAKKPLSSKPKVALSKKRVSDFDVETEVVRKKAPKLLQQSNLGEAANNVLHKEPSNHDELDDYMNSIFRANDVDGTDNNDATVQVADKRPGADGDSHPEPNNDNNDPDYNNEDNYDDDDEEEEEEEEDTDRLLMLKLTKLQNTGKQLQEVDHKSIDYQPFTKNFYQVPFDIKDMSHREIDMLRMELDNVRVRGKETPAPFTRWSQLLLPNNIMSVVNERLEFKKPSPIQSQAIPVILSGRDLIGVAKTGSGKTLAYVLPMMRHVQDQTSPNPGDGPIALILAPTRELALQIEQEVSKFATANSELRVCCCYGGSSIETQISELKRGVHVVVATPGRLIDLLAANGGRVLTLRRTTFLVLDEADRMFDMGFEPQIRKICSQIRPDRQTVLISATFPKKLEMLAKKVLENPVEVVVGGIGVVASGITQEVVLCNDNRDEIRDKNKEAEPELDIRSVKLNTLKSILSRHELNGNNKLLIFVEKQIDADTLVLNLLKNKIPCVAIHGGKNQMDRAHAIKEFSDRESGVDILVATSIAARGLDVKNLSLVINFDPPGHLEDYVHRVGRTGRAGAMGRAITFVTKSQEKEISILVKALKMSSNPVDPSLQEIADRFAKKIESGEERKGFGFGGKGLDKLQKVRDNNMQMQRKMFGGAKEEVENKNSREATNEPDEAISSMVLPTFEIFEGNSPETSGPDTCKFFCRITINDMPQKVRWSIVQGETLASIVDSTKTSITTRGQFYSPQSAEQPTSEKPKLYLLVEGLTRKSVENAIALIKDKMLQSVESMSLEDSNRSAATGRYKV</sequence>
<dbReference type="EC" id="3.6.4.13" evidence="1"/>
<dbReference type="PROSITE" id="PS51195">
    <property type="entry name" value="Q_MOTIF"/>
    <property type="match status" value="1"/>
</dbReference>
<dbReference type="InterPro" id="IPR014001">
    <property type="entry name" value="Helicase_ATP-bd"/>
</dbReference>
<feature type="domain" description="Helicase C-terminal" evidence="12">
    <location>
        <begin position="571"/>
        <end position="720"/>
    </location>
</feature>
<evidence type="ECO:0000313" key="14">
    <source>
        <dbReference type="EMBL" id="CAK9438982.1"/>
    </source>
</evidence>
<dbReference type="Gene3D" id="3.40.50.300">
    <property type="entry name" value="P-loop containing nucleotide triphosphate hydrolases"/>
    <property type="match status" value="2"/>
</dbReference>
<proteinExistence type="inferred from homology"/>
<feature type="compositionally biased region" description="Basic and acidic residues" evidence="10">
    <location>
        <begin position="64"/>
        <end position="107"/>
    </location>
</feature>
<dbReference type="CDD" id="cd18787">
    <property type="entry name" value="SF2_C_DEAD"/>
    <property type="match status" value="1"/>
</dbReference>
<dbReference type="Pfam" id="PF00270">
    <property type="entry name" value="DEAD"/>
    <property type="match status" value="1"/>
</dbReference>
<keyword evidence="4" id="KW-0347">Helicase</keyword>
<comment type="similarity">
    <text evidence="7">Belongs to the DEAD box helicase family. DDX46/PRP5 subfamily.</text>
</comment>
<dbReference type="Pfam" id="PF00271">
    <property type="entry name" value="Helicase_C"/>
    <property type="match status" value="1"/>
</dbReference>
<feature type="compositionally biased region" description="Acidic residues" evidence="10">
    <location>
        <begin position="218"/>
        <end position="242"/>
    </location>
</feature>
<dbReference type="InterPro" id="IPR056149">
    <property type="entry name" value="PRP5/DDX46/KHDC4_KH"/>
</dbReference>
<evidence type="ECO:0000256" key="10">
    <source>
        <dbReference type="SAM" id="MobiDB-lite"/>
    </source>
</evidence>
<dbReference type="SMART" id="SM00490">
    <property type="entry name" value="HELICc"/>
    <property type="match status" value="1"/>
</dbReference>
<dbReference type="RefSeq" id="XP_066830144.1">
    <property type="nucleotide sequence ID" value="XM_066973291.1"/>
</dbReference>
<organism evidence="14 15">
    <name type="scientific">Lodderomyces beijingensis</name>
    <dbReference type="NCBI Taxonomy" id="1775926"/>
    <lineage>
        <taxon>Eukaryota</taxon>
        <taxon>Fungi</taxon>
        <taxon>Dikarya</taxon>
        <taxon>Ascomycota</taxon>
        <taxon>Saccharomycotina</taxon>
        <taxon>Pichiomycetes</taxon>
        <taxon>Debaryomycetaceae</taxon>
        <taxon>Candida/Lodderomyces clade</taxon>
        <taxon>Lodderomyces</taxon>
    </lineage>
</organism>
<dbReference type="PANTHER" id="PTHR47958">
    <property type="entry name" value="ATP-DEPENDENT RNA HELICASE DBP3"/>
    <property type="match status" value="1"/>
</dbReference>
<accession>A0ABP0ZLF6</accession>
<dbReference type="PROSITE" id="PS00039">
    <property type="entry name" value="DEAD_ATP_HELICASE"/>
    <property type="match status" value="1"/>
</dbReference>
<protein>
    <recommendedName>
        <fullName evidence="1">RNA helicase</fullName>
        <ecNumber evidence="1">3.6.4.13</ecNumber>
    </recommendedName>
</protein>
<dbReference type="PROSITE" id="PS51194">
    <property type="entry name" value="HELICASE_CTER"/>
    <property type="match status" value="1"/>
</dbReference>
<dbReference type="Pfam" id="PF23469">
    <property type="entry name" value="KH_12"/>
    <property type="match status" value="1"/>
</dbReference>
<evidence type="ECO:0000256" key="1">
    <source>
        <dbReference type="ARBA" id="ARBA00012552"/>
    </source>
</evidence>
<keyword evidence="6" id="KW-0508">mRNA splicing</keyword>
<evidence type="ECO:0000313" key="15">
    <source>
        <dbReference type="Proteomes" id="UP001497383"/>
    </source>
</evidence>
<evidence type="ECO:0000256" key="4">
    <source>
        <dbReference type="ARBA" id="ARBA00022806"/>
    </source>
</evidence>
<keyword evidence="15" id="KW-1185">Reference proteome</keyword>
<evidence type="ECO:0000256" key="8">
    <source>
        <dbReference type="ARBA" id="ARBA00047984"/>
    </source>
</evidence>
<feature type="region of interest" description="Disordered" evidence="10">
    <location>
        <begin position="199"/>
        <end position="242"/>
    </location>
</feature>
<dbReference type="InterPro" id="IPR014014">
    <property type="entry name" value="RNA_helicase_DEAD_Q_motif"/>
</dbReference>
<evidence type="ECO:0000259" key="11">
    <source>
        <dbReference type="PROSITE" id="PS51192"/>
    </source>
</evidence>
<evidence type="ECO:0000259" key="13">
    <source>
        <dbReference type="PROSITE" id="PS51195"/>
    </source>
</evidence>
<dbReference type="InterPro" id="IPR011545">
    <property type="entry name" value="DEAD/DEAH_box_helicase_dom"/>
</dbReference>
<feature type="region of interest" description="Disordered" evidence="10">
    <location>
        <begin position="1"/>
        <end position="175"/>
    </location>
</feature>
<keyword evidence="5" id="KW-0067">ATP-binding</keyword>
<evidence type="ECO:0000259" key="12">
    <source>
        <dbReference type="PROSITE" id="PS51194"/>
    </source>
</evidence>
<feature type="compositionally biased region" description="Basic and acidic residues" evidence="10">
    <location>
        <begin position="199"/>
        <end position="213"/>
    </location>
</feature>
<dbReference type="SMART" id="SM00487">
    <property type="entry name" value="DEXDc"/>
    <property type="match status" value="1"/>
</dbReference>
<dbReference type="InterPro" id="IPR027417">
    <property type="entry name" value="P-loop_NTPase"/>
</dbReference>
<dbReference type="InterPro" id="IPR000629">
    <property type="entry name" value="RNA-helicase_DEAD-box_CS"/>
</dbReference>
<dbReference type="Proteomes" id="UP001497383">
    <property type="component" value="Chromosome 4"/>
</dbReference>